<organism evidence="2">
    <name type="scientific">Rhipicephalus zambeziensis</name>
    <dbReference type="NCBI Taxonomy" id="60191"/>
    <lineage>
        <taxon>Eukaryota</taxon>
        <taxon>Metazoa</taxon>
        <taxon>Ecdysozoa</taxon>
        <taxon>Arthropoda</taxon>
        <taxon>Chelicerata</taxon>
        <taxon>Arachnida</taxon>
        <taxon>Acari</taxon>
        <taxon>Parasitiformes</taxon>
        <taxon>Ixodida</taxon>
        <taxon>Ixodoidea</taxon>
        <taxon>Ixodidae</taxon>
        <taxon>Rhipicephalinae</taxon>
        <taxon>Rhipicephalus</taxon>
        <taxon>Rhipicephalus</taxon>
    </lineage>
</organism>
<proteinExistence type="predicted"/>
<keyword evidence="1" id="KW-0472">Membrane</keyword>
<feature type="transmembrane region" description="Helical" evidence="1">
    <location>
        <begin position="71"/>
        <end position="90"/>
    </location>
</feature>
<feature type="transmembrane region" description="Helical" evidence="1">
    <location>
        <begin position="97"/>
        <end position="117"/>
    </location>
</feature>
<protein>
    <submittedName>
        <fullName evidence="2">Pancreatic trypsin inhibitor</fullName>
    </submittedName>
</protein>
<dbReference type="EMBL" id="GFPF01000534">
    <property type="protein sequence ID" value="MAA11680.1"/>
    <property type="molecule type" value="Transcribed_RNA"/>
</dbReference>
<evidence type="ECO:0000256" key="1">
    <source>
        <dbReference type="SAM" id="Phobius"/>
    </source>
</evidence>
<reference evidence="2" key="1">
    <citation type="journal article" date="2017" name="Parasit. Vectors">
        <title>Sialotranscriptomics of Rhipicephalus zambeziensis reveals intricate expression profiles of secretory proteins and suggests tight temporal transcriptional regulation during blood-feeding.</title>
        <authorList>
            <person name="de Castro M.H."/>
            <person name="de Klerk D."/>
            <person name="Pienaar R."/>
            <person name="Rees D.J.G."/>
            <person name="Mans B.J."/>
        </authorList>
    </citation>
    <scope>NUCLEOTIDE SEQUENCE</scope>
    <source>
        <tissue evidence="2">Salivary glands</tissue>
    </source>
</reference>
<name>A0A224YD24_9ACAR</name>
<keyword evidence="1" id="KW-0812">Transmembrane</keyword>
<evidence type="ECO:0000313" key="2">
    <source>
        <dbReference type="EMBL" id="MAA11680.1"/>
    </source>
</evidence>
<keyword evidence="1" id="KW-1133">Transmembrane helix</keyword>
<accession>A0A224YD24</accession>
<dbReference type="AlphaFoldDB" id="A0A224YD24"/>
<sequence length="129" mass="14523">MGPMFEHCVAGKPEMTACAFVICAVFLLEPLLVLAQILGFEATNLGRVCSKVQRVARFLLEDNELHITCRANVPVVCFTSFVHLIYTILFASSRCEYVCLIITIIIHTVYTFFFFLLHNEALADLPECC</sequence>